<dbReference type="GO" id="GO:0003743">
    <property type="term" value="F:translation initiation factor activity"/>
    <property type="evidence" value="ECO:0007669"/>
    <property type="project" value="UniProtKB-KW"/>
</dbReference>
<dbReference type="GO" id="GO:0097550">
    <property type="term" value="C:transcription preinitiation complex"/>
    <property type="evidence" value="ECO:0007669"/>
    <property type="project" value="TreeGrafter"/>
</dbReference>
<dbReference type="SUPFAM" id="SSF47954">
    <property type="entry name" value="Cyclin-like"/>
    <property type="match status" value="1"/>
</dbReference>
<dbReference type="SUPFAM" id="SSF57783">
    <property type="entry name" value="Zinc beta-ribbon"/>
    <property type="match status" value="1"/>
</dbReference>
<dbReference type="PRINTS" id="PR00685">
    <property type="entry name" value="TIFACTORIIB"/>
</dbReference>
<keyword evidence="7" id="KW-0396">Initiation factor</keyword>
<dbReference type="Gene3D" id="1.10.472.170">
    <property type="match status" value="1"/>
</dbReference>
<evidence type="ECO:0000256" key="4">
    <source>
        <dbReference type="ARBA" id="ARBA00031706"/>
    </source>
</evidence>
<sequence>MPACPSCNTAEHVIDDLHNGIIVCTGCGTQIGDQMINEGAEWRTFSEDVSRGDPSRVGGVDNTIRGVGTTIAGNGVLSHRHNQASLTSSQLVMERVMHLCKTYQRRLDLEMQIYHEAERICKLVIEAPIEYRGKTLKQDTLAAVCIHLACRNKAQDRKKSDVIAVAAVNEKAFNKQFQRVTTILHYLARQANAKGMQVVATPRDES</sequence>
<feature type="domain" description="TFIIB-type" evidence="6">
    <location>
        <begin position="4"/>
        <end position="45"/>
    </location>
</feature>
<evidence type="ECO:0000313" key="8">
    <source>
        <dbReference type="EMBL" id="JAG24341.1"/>
    </source>
</evidence>
<dbReference type="GO" id="GO:0005634">
    <property type="term" value="C:nucleus"/>
    <property type="evidence" value="ECO:0007669"/>
    <property type="project" value="TreeGrafter"/>
</dbReference>
<dbReference type="PANTHER" id="PTHR11618:SF13">
    <property type="entry name" value="TRANSCRIPTION INITIATION FACTOR IIB"/>
    <property type="match status" value="1"/>
</dbReference>
<evidence type="ECO:0000259" key="5">
    <source>
        <dbReference type="Pfam" id="PF00382"/>
    </source>
</evidence>
<dbReference type="InterPro" id="IPR013150">
    <property type="entry name" value="TFIIB_cyclin"/>
</dbReference>
<keyword evidence="7" id="KW-0648">Protein biosynthesis</keyword>
<accession>A0A0A9WNN9</accession>
<dbReference type="PANTHER" id="PTHR11618">
    <property type="entry name" value="TRANSCRIPTION INITIATION FACTOR IIB-RELATED"/>
    <property type="match status" value="1"/>
</dbReference>
<reference evidence="9" key="3">
    <citation type="journal article" date="2016" name="Gigascience">
        <title>De novo construction of an expanded transcriptome assembly for the western tarnished plant bug, Lygus hesperus.</title>
        <authorList>
            <person name="Tassone E.E."/>
            <person name="Geib S.M."/>
            <person name="Hall B."/>
            <person name="Fabrick J.A."/>
            <person name="Brent C.S."/>
            <person name="Hull J.J."/>
        </authorList>
    </citation>
    <scope>NUCLEOTIDE SEQUENCE</scope>
</reference>
<keyword evidence="2" id="KW-0805">Transcription regulation</keyword>
<dbReference type="GO" id="GO:0006367">
    <property type="term" value="P:transcription initiation at RNA polymerase II promoter"/>
    <property type="evidence" value="ECO:0007669"/>
    <property type="project" value="TreeGrafter"/>
</dbReference>
<reference evidence="7" key="1">
    <citation type="journal article" date="2014" name="PLoS ONE">
        <title>Transcriptome-Based Identification of ABC Transporters in the Western Tarnished Plant Bug Lygus hesperus.</title>
        <authorList>
            <person name="Hull J.J."/>
            <person name="Chaney K."/>
            <person name="Geib S.M."/>
            <person name="Fabrick J.A."/>
            <person name="Brent C.S."/>
            <person name="Walsh D."/>
            <person name="Lavine L.C."/>
        </authorList>
    </citation>
    <scope>NUCLEOTIDE SEQUENCE</scope>
</reference>
<dbReference type="AlphaFoldDB" id="A0A0A9WNN9"/>
<name>A0A0A9WNN9_LYGHE</name>
<dbReference type="EMBL" id="GBHO01033537">
    <property type="protein sequence ID" value="JAG10067.1"/>
    <property type="molecule type" value="Transcribed_RNA"/>
</dbReference>
<evidence type="ECO:0000256" key="1">
    <source>
        <dbReference type="ARBA" id="ARBA00022737"/>
    </source>
</evidence>
<dbReference type="GO" id="GO:0070897">
    <property type="term" value="P:transcription preinitiation complex assembly"/>
    <property type="evidence" value="ECO:0007669"/>
    <property type="project" value="InterPro"/>
</dbReference>
<evidence type="ECO:0000259" key="6">
    <source>
        <dbReference type="Pfam" id="PF08271"/>
    </source>
</evidence>
<gene>
    <name evidence="7" type="primary">ttb-1_0</name>
    <name evidence="8" type="synonym">ttb-1_1</name>
    <name evidence="8" type="ORF">CM83_10334</name>
    <name evidence="7" type="ORF">CM83_10336</name>
    <name evidence="9" type="ORF">g.13114</name>
</gene>
<proteinExistence type="predicted"/>
<keyword evidence="1" id="KW-0677">Repeat</keyword>
<dbReference type="Pfam" id="PF08271">
    <property type="entry name" value="Zn_Ribbon_TF"/>
    <property type="match status" value="1"/>
</dbReference>
<dbReference type="InterPro" id="IPR036915">
    <property type="entry name" value="Cyclin-like_sf"/>
</dbReference>
<dbReference type="Pfam" id="PF00382">
    <property type="entry name" value="TFIIB"/>
    <property type="match status" value="1"/>
</dbReference>
<evidence type="ECO:0000313" key="7">
    <source>
        <dbReference type="EMBL" id="JAG10067.1"/>
    </source>
</evidence>
<dbReference type="InterPro" id="IPR000812">
    <property type="entry name" value="TFIIB"/>
</dbReference>
<organism evidence="7">
    <name type="scientific">Lygus hesperus</name>
    <name type="common">Western plant bug</name>
    <dbReference type="NCBI Taxonomy" id="30085"/>
    <lineage>
        <taxon>Eukaryota</taxon>
        <taxon>Metazoa</taxon>
        <taxon>Ecdysozoa</taxon>
        <taxon>Arthropoda</taxon>
        <taxon>Hexapoda</taxon>
        <taxon>Insecta</taxon>
        <taxon>Pterygota</taxon>
        <taxon>Neoptera</taxon>
        <taxon>Paraneoptera</taxon>
        <taxon>Hemiptera</taxon>
        <taxon>Heteroptera</taxon>
        <taxon>Panheteroptera</taxon>
        <taxon>Cimicomorpha</taxon>
        <taxon>Miridae</taxon>
        <taxon>Mirini</taxon>
        <taxon>Lygus</taxon>
    </lineage>
</organism>
<keyword evidence="3" id="KW-0804">Transcription</keyword>
<evidence type="ECO:0000256" key="2">
    <source>
        <dbReference type="ARBA" id="ARBA00023015"/>
    </source>
</evidence>
<reference evidence="7" key="2">
    <citation type="submission" date="2014-07" db="EMBL/GenBank/DDBJ databases">
        <authorList>
            <person name="Hull J."/>
        </authorList>
    </citation>
    <scope>NUCLEOTIDE SEQUENCE</scope>
</reference>
<dbReference type="EMBL" id="GBHO01019263">
    <property type="protein sequence ID" value="JAG24341.1"/>
    <property type="molecule type" value="Transcribed_RNA"/>
</dbReference>
<evidence type="ECO:0000256" key="3">
    <source>
        <dbReference type="ARBA" id="ARBA00023163"/>
    </source>
</evidence>
<protein>
    <recommendedName>
        <fullName evidence="4">General transcription factor TFIIB</fullName>
    </recommendedName>
</protein>
<evidence type="ECO:0000313" key="9">
    <source>
        <dbReference type="EMBL" id="JAQ01602.1"/>
    </source>
</evidence>
<feature type="domain" description="Transcription factor TFIIB cyclin-like" evidence="5">
    <location>
        <begin position="105"/>
        <end position="180"/>
    </location>
</feature>
<dbReference type="EMBL" id="GDHC01017027">
    <property type="protein sequence ID" value="JAQ01602.1"/>
    <property type="molecule type" value="Transcribed_RNA"/>
</dbReference>
<dbReference type="GO" id="GO:0017025">
    <property type="term" value="F:TBP-class protein binding"/>
    <property type="evidence" value="ECO:0007669"/>
    <property type="project" value="InterPro"/>
</dbReference>
<dbReference type="GO" id="GO:0016251">
    <property type="term" value="F:RNA polymerase II general transcription initiation factor activity"/>
    <property type="evidence" value="ECO:0007669"/>
    <property type="project" value="TreeGrafter"/>
</dbReference>
<dbReference type="CDD" id="cd00043">
    <property type="entry name" value="CYCLIN_SF"/>
    <property type="match status" value="1"/>
</dbReference>
<dbReference type="InterPro" id="IPR013137">
    <property type="entry name" value="Znf_TFIIB"/>
</dbReference>